<dbReference type="Pfam" id="PF00672">
    <property type="entry name" value="HAMP"/>
    <property type="match status" value="1"/>
</dbReference>
<sequence length="358" mass="40825">MLIKKAMFWRRRLSWKLMMVNGLVVAVVIWLAGVSVKDFACVVVGQFETVGEETTRSFNQTMQFYLWRASVLAVVVAALVHYFFVRKLLSPLKRLTESTQALTRGVYPEPIPAESDDEIGSLTRNFNRMTETLQREEQHRKRLMSNISHELRTPLSNLNGYLEALTNGVIDGDRELFRSLHEESQHLSRLVEQLHSLSVWEARRITVQEKSLVEIQGLCRQVVQTFQLESVKKEIAFHQDVQPCEIWVHEQGIKQVMTNVVANAVLYSIGNDVWIRGEVSDGNFLISITNHGKPIPDEVRPYIFERFVKSDPSRKRNGNQEGTGLGLAIVKEIVEQHGGQVGLSSAGTKHTFWFTIPL</sequence>
<keyword evidence="5" id="KW-0597">Phosphoprotein</keyword>
<dbReference type="EC" id="2.7.13.3" evidence="3"/>
<dbReference type="AlphaFoldDB" id="A0A5R9G8S9"/>
<dbReference type="InterPro" id="IPR036890">
    <property type="entry name" value="HATPase_C_sf"/>
</dbReference>
<dbReference type="PRINTS" id="PR00344">
    <property type="entry name" value="BCTRLSENSOR"/>
</dbReference>
<dbReference type="OrthoDB" id="335833at2"/>
<evidence type="ECO:0000256" key="12">
    <source>
        <dbReference type="ARBA" id="ARBA00023012"/>
    </source>
</evidence>
<dbReference type="Gene3D" id="3.30.565.10">
    <property type="entry name" value="Histidine kinase-like ATPase, C-terminal domain"/>
    <property type="match status" value="1"/>
</dbReference>
<evidence type="ECO:0000256" key="14">
    <source>
        <dbReference type="SAM" id="Phobius"/>
    </source>
</evidence>
<dbReference type="CDD" id="cd00075">
    <property type="entry name" value="HATPase"/>
    <property type="match status" value="1"/>
</dbReference>
<dbReference type="InterPro" id="IPR004358">
    <property type="entry name" value="Sig_transdc_His_kin-like_C"/>
</dbReference>
<evidence type="ECO:0000256" key="1">
    <source>
        <dbReference type="ARBA" id="ARBA00000085"/>
    </source>
</evidence>
<proteinExistence type="predicted"/>
<dbReference type="Pfam" id="PF00512">
    <property type="entry name" value="HisKA"/>
    <property type="match status" value="1"/>
</dbReference>
<dbReference type="Gene3D" id="6.10.340.10">
    <property type="match status" value="1"/>
</dbReference>
<dbReference type="GO" id="GO:0000155">
    <property type="term" value="F:phosphorelay sensor kinase activity"/>
    <property type="evidence" value="ECO:0007669"/>
    <property type="project" value="InterPro"/>
</dbReference>
<dbReference type="SUPFAM" id="SSF55874">
    <property type="entry name" value="ATPase domain of HSP90 chaperone/DNA topoisomerase II/histidine kinase"/>
    <property type="match status" value="1"/>
</dbReference>
<dbReference type="InterPro" id="IPR036097">
    <property type="entry name" value="HisK_dim/P_sf"/>
</dbReference>
<dbReference type="Gene3D" id="1.10.287.130">
    <property type="match status" value="1"/>
</dbReference>
<dbReference type="InterPro" id="IPR005467">
    <property type="entry name" value="His_kinase_dom"/>
</dbReference>
<evidence type="ECO:0000256" key="4">
    <source>
        <dbReference type="ARBA" id="ARBA00022475"/>
    </source>
</evidence>
<evidence type="ECO:0000259" key="15">
    <source>
        <dbReference type="PROSITE" id="PS50109"/>
    </source>
</evidence>
<keyword evidence="11 14" id="KW-1133">Transmembrane helix</keyword>
<evidence type="ECO:0000256" key="9">
    <source>
        <dbReference type="ARBA" id="ARBA00022777"/>
    </source>
</evidence>
<protein>
    <recommendedName>
        <fullName evidence="3">histidine kinase</fullName>
        <ecNumber evidence="3">2.7.13.3</ecNumber>
    </recommendedName>
</protein>
<reference evidence="17 18" key="1">
    <citation type="submission" date="2019-05" db="EMBL/GenBank/DDBJ databases">
        <authorList>
            <person name="Narsing Rao M.P."/>
            <person name="Li W.J."/>
        </authorList>
    </citation>
    <scope>NUCLEOTIDE SEQUENCE [LARGE SCALE GENOMIC DNA]</scope>
    <source>
        <strain evidence="17 18">SYSU_K30003</strain>
    </source>
</reference>
<keyword evidence="18" id="KW-1185">Reference proteome</keyword>
<keyword evidence="9 17" id="KW-0418">Kinase</keyword>
<feature type="domain" description="HAMP" evidence="16">
    <location>
        <begin position="86"/>
        <end position="138"/>
    </location>
</feature>
<dbReference type="SMART" id="SM00304">
    <property type="entry name" value="HAMP"/>
    <property type="match status" value="1"/>
</dbReference>
<evidence type="ECO:0000256" key="5">
    <source>
        <dbReference type="ARBA" id="ARBA00022553"/>
    </source>
</evidence>
<keyword evidence="4" id="KW-1003">Cell membrane</keyword>
<dbReference type="SMART" id="SM00388">
    <property type="entry name" value="HisKA"/>
    <property type="match status" value="1"/>
</dbReference>
<keyword evidence="12" id="KW-0902">Two-component regulatory system</keyword>
<dbReference type="RefSeq" id="WP_138193807.1">
    <property type="nucleotide sequence ID" value="NZ_VCIW01000004.1"/>
</dbReference>
<evidence type="ECO:0000256" key="13">
    <source>
        <dbReference type="ARBA" id="ARBA00023136"/>
    </source>
</evidence>
<dbReference type="Pfam" id="PF02518">
    <property type="entry name" value="HATPase_c"/>
    <property type="match status" value="1"/>
</dbReference>
<evidence type="ECO:0000256" key="8">
    <source>
        <dbReference type="ARBA" id="ARBA00022741"/>
    </source>
</evidence>
<dbReference type="EMBL" id="VCIW01000004">
    <property type="protein sequence ID" value="TLS52817.1"/>
    <property type="molecule type" value="Genomic_DNA"/>
</dbReference>
<feature type="domain" description="Histidine kinase" evidence="15">
    <location>
        <begin position="146"/>
        <end position="358"/>
    </location>
</feature>
<dbReference type="GO" id="GO:0005886">
    <property type="term" value="C:plasma membrane"/>
    <property type="evidence" value="ECO:0007669"/>
    <property type="project" value="UniProtKB-SubCell"/>
</dbReference>
<dbReference type="InterPro" id="IPR003594">
    <property type="entry name" value="HATPase_dom"/>
</dbReference>
<evidence type="ECO:0000256" key="11">
    <source>
        <dbReference type="ARBA" id="ARBA00022989"/>
    </source>
</evidence>
<dbReference type="Proteomes" id="UP000309676">
    <property type="component" value="Unassembled WGS sequence"/>
</dbReference>
<comment type="subcellular location">
    <subcellularLocation>
        <location evidence="2">Cell membrane</location>
        <topology evidence="2">Multi-pass membrane protein</topology>
    </subcellularLocation>
</comment>
<dbReference type="InterPro" id="IPR050398">
    <property type="entry name" value="HssS/ArlS-like"/>
</dbReference>
<evidence type="ECO:0000256" key="10">
    <source>
        <dbReference type="ARBA" id="ARBA00022840"/>
    </source>
</evidence>
<dbReference type="CDD" id="cd06225">
    <property type="entry name" value="HAMP"/>
    <property type="match status" value="1"/>
</dbReference>
<keyword evidence="7 14" id="KW-0812">Transmembrane</keyword>
<dbReference type="PANTHER" id="PTHR45528">
    <property type="entry name" value="SENSOR HISTIDINE KINASE CPXA"/>
    <property type="match status" value="1"/>
</dbReference>
<dbReference type="InterPro" id="IPR003661">
    <property type="entry name" value="HisK_dim/P_dom"/>
</dbReference>
<evidence type="ECO:0000256" key="2">
    <source>
        <dbReference type="ARBA" id="ARBA00004651"/>
    </source>
</evidence>
<accession>A0A5R9G8S9</accession>
<evidence type="ECO:0000256" key="6">
    <source>
        <dbReference type="ARBA" id="ARBA00022679"/>
    </source>
</evidence>
<evidence type="ECO:0000313" key="17">
    <source>
        <dbReference type="EMBL" id="TLS52817.1"/>
    </source>
</evidence>
<keyword evidence="13 14" id="KW-0472">Membrane</keyword>
<keyword evidence="8" id="KW-0547">Nucleotide-binding</keyword>
<organism evidence="17 18">
    <name type="scientific">Paenibacillus antri</name>
    <dbReference type="NCBI Taxonomy" id="2582848"/>
    <lineage>
        <taxon>Bacteria</taxon>
        <taxon>Bacillati</taxon>
        <taxon>Bacillota</taxon>
        <taxon>Bacilli</taxon>
        <taxon>Bacillales</taxon>
        <taxon>Paenibacillaceae</taxon>
        <taxon>Paenibacillus</taxon>
    </lineage>
</organism>
<name>A0A5R9G8S9_9BACL</name>
<evidence type="ECO:0000256" key="7">
    <source>
        <dbReference type="ARBA" id="ARBA00022692"/>
    </source>
</evidence>
<keyword evidence="6" id="KW-0808">Transferase</keyword>
<feature type="transmembrane region" description="Helical" evidence="14">
    <location>
        <begin position="64"/>
        <end position="85"/>
    </location>
</feature>
<dbReference type="PANTHER" id="PTHR45528:SF1">
    <property type="entry name" value="SENSOR HISTIDINE KINASE CPXA"/>
    <property type="match status" value="1"/>
</dbReference>
<dbReference type="SMART" id="SM00387">
    <property type="entry name" value="HATPase_c"/>
    <property type="match status" value="1"/>
</dbReference>
<gene>
    <name evidence="17" type="ORF">FE782_09355</name>
</gene>
<dbReference type="InterPro" id="IPR003660">
    <property type="entry name" value="HAMP_dom"/>
</dbReference>
<dbReference type="SUPFAM" id="SSF47384">
    <property type="entry name" value="Homodimeric domain of signal transducing histidine kinase"/>
    <property type="match status" value="1"/>
</dbReference>
<keyword evidence="10" id="KW-0067">ATP-binding</keyword>
<dbReference type="PROSITE" id="PS50885">
    <property type="entry name" value="HAMP"/>
    <property type="match status" value="1"/>
</dbReference>
<evidence type="ECO:0000256" key="3">
    <source>
        <dbReference type="ARBA" id="ARBA00012438"/>
    </source>
</evidence>
<evidence type="ECO:0000259" key="16">
    <source>
        <dbReference type="PROSITE" id="PS50885"/>
    </source>
</evidence>
<dbReference type="GO" id="GO:0005524">
    <property type="term" value="F:ATP binding"/>
    <property type="evidence" value="ECO:0007669"/>
    <property type="project" value="UniProtKB-KW"/>
</dbReference>
<dbReference type="CDD" id="cd00082">
    <property type="entry name" value="HisKA"/>
    <property type="match status" value="1"/>
</dbReference>
<dbReference type="PROSITE" id="PS50109">
    <property type="entry name" value="HIS_KIN"/>
    <property type="match status" value="1"/>
</dbReference>
<dbReference type="SUPFAM" id="SSF158472">
    <property type="entry name" value="HAMP domain-like"/>
    <property type="match status" value="1"/>
</dbReference>
<evidence type="ECO:0000313" key="18">
    <source>
        <dbReference type="Proteomes" id="UP000309676"/>
    </source>
</evidence>
<comment type="caution">
    <text evidence="17">The sequence shown here is derived from an EMBL/GenBank/DDBJ whole genome shotgun (WGS) entry which is preliminary data.</text>
</comment>
<comment type="catalytic activity">
    <reaction evidence="1">
        <text>ATP + protein L-histidine = ADP + protein N-phospho-L-histidine.</text>
        <dbReference type="EC" id="2.7.13.3"/>
    </reaction>
</comment>